<dbReference type="CDD" id="cd01166">
    <property type="entry name" value="KdgK"/>
    <property type="match status" value="1"/>
</dbReference>
<accession>A0A1A9EU64</accession>
<dbReference type="Gene3D" id="3.40.1190.20">
    <property type="match status" value="1"/>
</dbReference>
<dbReference type="InterPro" id="IPR050306">
    <property type="entry name" value="PfkB_Carbo_kinase"/>
</dbReference>
<dbReference type="RefSeq" id="WP_067377492.1">
    <property type="nucleotide sequence ID" value="NZ_CP015839.1"/>
</dbReference>
<comment type="pathway">
    <text evidence="7">Carbohydrate acid metabolism; 2-dehydro-3-deoxy-D-gluconate degradation; D-glyceraldehyde 3-phosphate and pyruvate from 2-dehydro-3-deoxy-D-gluconate: step 1/2.</text>
</comment>
<dbReference type="PANTHER" id="PTHR43085:SF15">
    <property type="entry name" value="2-DEHYDRO-3-DEOXYGLUCONOKINASE"/>
    <property type="match status" value="1"/>
</dbReference>
<dbReference type="GO" id="GO:0006974">
    <property type="term" value="P:DNA damage response"/>
    <property type="evidence" value="ECO:0007669"/>
    <property type="project" value="TreeGrafter"/>
</dbReference>
<evidence type="ECO:0000313" key="16">
    <source>
        <dbReference type="EMBL" id="ANG61397.1"/>
    </source>
</evidence>
<organism evidence="16 17">
    <name type="scientific">Marinobacterium aestuarii</name>
    <dbReference type="NCBI Taxonomy" id="1821621"/>
    <lineage>
        <taxon>Bacteria</taxon>
        <taxon>Pseudomonadati</taxon>
        <taxon>Pseudomonadota</taxon>
        <taxon>Gammaproteobacteria</taxon>
        <taxon>Oceanospirillales</taxon>
        <taxon>Oceanospirillaceae</taxon>
        <taxon>Marinobacterium</taxon>
    </lineage>
</organism>
<keyword evidence="4 16" id="KW-0418">Kinase</keyword>
<evidence type="ECO:0000256" key="14">
    <source>
        <dbReference type="ARBA" id="ARBA00080545"/>
    </source>
</evidence>
<dbReference type="GO" id="GO:0005524">
    <property type="term" value="F:ATP binding"/>
    <property type="evidence" value="ECO:0007669"/>
    <property type="project" value="UniProtKB-KW"/>
</dbReference>
<evidence type="ECO:0000256" key="7">
    <source>
        <dbReference type="ARBA" id="ARBA00043951"/>
    </source>
</evidence>
<dbReference type="InterPro" id="IPR002173">
    <property type="entry name" value="Carboh/pur_kinase_PfkB_CS"/>
</dbReference>
<dbReference type="SUPFAM" id="SSF53613">
    <property type="entry name" value="Ribokinase-like"/>
    <property type="match status" value="1"/>
</dbReference>
<sequence>MTAATDKKASIALIGECMIEIQQHANGTMVQGFAGDTLNTAVYLARLIREHGHRVQYVTALGDSDRFSQAMLQQWQAEGIGCDYVRRLPGKLPGLYNIDVDANGERSFTYWRGESAARQLLEGDAFDPQLESLLSFDYLYLSGISLAILPDASRHKLLAWLVRARAHGARVCFDNNYRPRLWRDAAQARHWYEQVLRITDIALLTYEDECMLWGDSNVEQVFARCRDLAIGEVVLKRGHEPCLVETSAGRQSIAAIAVEPHLVVDTTAAGDSFSAGYLAARLQGGCTPADCATLGHRIASTVIQYRGGLIPRDAMPEIGTGD</sequence>
<evidence type="ECO:0000256" key="13">
    <source>
        <dbReference type="ARBA" id="ARBA00075711"/>
    </source>
</evidence>
<protein>
    <recommendedName>
        <fullName evidence="12">2-dehydro-3-deoxygluconokinase</fullName>
        <ecNumber evidence="11">2.7.1.45</ecNumber>
    </recommendedName>
    <alternativeName>
        <fullName evidence="13">2-keto-3-deoxygluconokinase</fullName>
    </alternativeName>
    <alternativeName>
        <fullName evidence="14">3-deoxy-2-oxo-D-gluconate kinase</fullName>
    </alternativeName>
    <alternativeName>
        <fullName evidence="8">KDG kinase</fullName>
    </alternativeName>
</protein>
<dbReference type="PROSITE" id="PS00584">
    <property type="entry name" value="PFKB_KINASES_2"/>
    <property type="match status" value="1"/>
</dbReference>
<dbReference type="AlphaFoldDB" id="A0A1A9EU64"/>
<dbReference type="FunFam" id="3.40.1190.20:FF:000011">
    <property type="entry name" value="2-dehydro-3-deoxygluconokinase, putative"/>
    <property type="match status" value="1"/>
</dbReference>
<evidence type="ECO:0000256" key="10">
    <source>
        <dbReference type="ARBA" id="ARBA00054997"/>
    </source>
</evidence>
<dbReference type="GO" id="GO:0005829">
    <property type="term" value="C:cytosol"/>
    <property type="evidence" value="ECO:0007669"/>
    <property type="project" value="TreeGrafter"/>
</dbReference>
<dbReference type="EC" id="2.7.1.45" evidence="11"/>
<dbReference type="GO" id="GO:0042840">
    <property type="term" value="P:D-glucuronate catabolic process"/>
    <property type="evidence" value="ECO:0007669"/>
    <property type="project" value="TreeGrafter"/>
</dbReference>
<name>A0A1A9EU64_9GAMM</name>
<keyword evidence="5" id="KW-0067">ATP-binding</keyword>
<comment type="function">
    <text evidence="10">Catalyzes the phosphorylation of 2-keto-3-deoxygluconate (KDG) to produce 2-keto-3-deoxy-6-phosphogluconate (KDPG).</text>
</comment>
<evidence type="ECO:0000256" key="6">
    <source>
        <dbReference type="ARBA" id="ARBA00023277"/>
    </source>
</evidence>
<evidence type="ECO:0000256" key="11">
    <source>
        <dbReference type="ARBA" id="ARBA00066369"/>
    </source>
</evidence>
<feature type="domain" description="Carbohydrate kinase PfkB" evidence="15">
    <location>
        <begin position="9"/>
        <end position="310"/>
    </location>
</feature>
<dbReference type="GO" id="GO:0019698">
    <property type="term" value="P:D-galacturonate catabolic process"/>
    <property type="evidence" value="ECO:0007669"/>
    <property type="project" value="TreeGrafter"/>
</dbReference>
<reference evidence="17" key="1">
    <citation type="submission" date="2016-05" db="EMBL/GenBank/DDBJ databases">
        <authorList>
            <person name="Baek K."/>
            <person name="Yang S.-J."/>
        </authorList>
    </citation>
    <scope>NUCLEOTIDE SEQUENCE [LARGE SCALE GENOMIC DNA]</scope>
    <source>
        <strain evidence="17">ST58-10</strain>
    </source>
</reference>
<evidence type="ECO:0000256" key="2">
    <source>
        <dbReference type="ARBA" id="ARBA00022679"/>
    </source>
</evidence>
<dbReference type="InterPro" id="IPR011611">
    <property type="entry name" value="PfkB_dom"/>
</dbReference>
<dbReference type="STRING" id="1821621.A8C75_02215"/>
<evidence type="ECO:0000256" key="4">
    <source>
        <dbReference type="ARBA" id="ARBA00022777"/>
    </source>
</evidence>
<evidence type="ECO:0000256" key="8">
    <source>
        <dbReference type="ARBA" id="ARBA00044254"/>
    </source>
</evidence>
<evidence type="ECO:0000259" key="15">
    <source>
        <dbReference type="Pfam" id="PF00294"/>
    </source>
</evidence>
<comment type="similarity">
    <text evidence="1">Belongs to the carbohydrate kinase PfkB family.</text>
</comment>
<evidence type="ECO:0000256" key="3">
    <source>
        <dbReference type="ARBA" id="ARBA00022741"/>
    </source>
</evidence>
<keyword evidence="17" id="KW-1185">Reference proteome</keyword>
<keyword evidence="2" id="KW-0808">Transferase</keyword>
<reference evidence="16 17" key="2">
    <citation type="journal article" date="2018" name="Int. J. Syst. Evol. Microbiol.">
        <title>Marinobacterium aestuarii sp. nov., a benzene-degrading marine bacterium isolated from estuary sediment.</title>
        <authorList>
            <person name="Bae S.S."/>
            <person name="Jung J."/>
            <person name="Chung D."/>
            <person name="Baek K."/>
        </authorList>
    </citation>
    <scope>NUCLEOTIDE SEQUENCE [LARGE SCALE GENOMIC DNA]</scope>
    <source>
        <strain evidence="16 17">ST58-10</strain>
    </source>
</reference>
<keyword evidence="6" id="KW-0119">Carbohydrate metabolism</keyword>
<dbReference type="EMBL" id="CP015839">
    <property type="protein sequence ID" value="ANG61397.1"/>
    <property type="molecule type" value="Genomic_DNA"/>
</dbReference>
<evidence type="ECO:0000313" key="17">
    <source>
        <dbReference type="Proteomes" id="UP000078070"/>
    </source>
</evidence>
<evidence type="ECO:0000256" key="9">
    <source>
        <dbReference type="ARBA" id="ARBA00050729"/>
    </source>
</evidence>
<dbReference type="PANTHER" id="PTHR43085">
    <property type="entry name" value="HEXOKINASE FAMILY MEMBER"/>
    <property type="match status" value="1"/>
</dbReference>
<comment type="catalytic activity">
    <reaction evidence="9">
        <text>2-dehydro-3-deoxy-D-gluconate + ATP = 2-dehydro-3-deoxy-6-phospho-D-gluconate + ADP + H(+)</text>
        <dbReference type="Rhea" id="RHEA:14797"/>
        <dbReference type="ChEBI" id="CHEBI:15378"/>
        <dbReference type="ChEBI" id="CHEBI:30616"/>
        <dbReference type="ChEBI" id="CHEBI:57569"/>
        <dbReference type="ChEBI" id="CHEBI:57990"/>
        <dbReference type="ChEBI" id="CHEBI:456216"/>
        <dbReference type="EC" id="2.7.1.45"/>
    </reaction>
</comment>
<evidence type="ECO:0000256" key="1">
    <source>
        <dbReference type="ARBA" id="ARBA00010688"/>
    </source>
</evidence>
<dbReference type="OrthoDB" id="9795789at2"/>
<evidence type="ECO:0000256" key="5">
    <source>
        <dbReference type="ARBA" id="ARBA00022840"/>
    </source>
</evidence>
<proteinExistence type="inferred from homology"/>
<evidence type="ECO:0000256" key="12">
    <source>
        <dbReference type="ARBA" id="ARBA00067931"/>
    </source>
</evidence>
<dbReference type="KEGG" id="mars:A8C75_02215"/>
<dbReference type="GO" id="GO:0008673">
    <property type="term" value="F:2-dehydro-3-deoxygluconokinase activity"/>
    <property type="evidence" value="ECO:0007669"/>
    <property type="project" value="UniProtKB-EC"/>
</dbReference>
<gene>
    <name evidence="16" type="ORF">A8C75_02215</name>
</gene>
<dbReference type="Pfam" id="PF00294">
    <property type="entry name" value="PfkB"/>
    <property type="match status" value="1"/>
</dbReference>
<dbReference type="InterPro" id="IPR029056">
    <property type="entry name" value="Ribokinase-like"/>
</dbReference>
<keyword evidence="3" id="KW-0547">Nucleotide-binding</keyword>
<dbReference type="Proteomes" id="UP000078070">
    <property type="component" value="Chromosome"/>
</dbReference>